<evidence type="ECO:0000259" key="1">
    <source>
        <dbReference type="PROSITE" id="PS50800"/>
    </source>
</evidence>
<dbReference type="PROSITE" id="PS50800">
    <property type="entry name" value="SAP"/>
    <property type="match status" value="1"/>
</dbReference>
<dbReference type="EMBL" id="JAWWNJ010000038">
    <property type="protein sequence ID" value="KAK7021544.1"/>
    <property type="molecule type" value="Genomic_DNA"/>
</dbReference>
<keyword evidence="5" id="KW-1185">Reference proteome</keyword>
<sequence length="325" mass="36510">MPFEERQQVVEDFKAGHVRVLIVTDTATYGFDAPNLAVLADLPTSKADKDQKVGRAGRDGLPSVVVAFAPPWMIEPVGGVDPTNPKHLADLEKRSKLPHSLVQWYNPTAEKCCRAITMEQNGEVFVRRSNCCIVCNPDGSDTHLAEVAKWQQYFLAKQPVASEPRIRSDGTFHALEKPMKESLEQMLDRWRHRIWAQIRTSRDEPCEYFLPEHVLQAIVNKAHVCTSMDRLKTVAGGWEYADSHGGMLLNYLKEALLGFNQIFQDRKAAEGIPSDSENEDTAPTGAELLENTTLAVLHSFCREFNLSRSGNKSVVVDRLIQYFVS</sequence>
<reference evidence="4 5" key="1">
    <citation type="journal article" date="2024" name="J Genomics">
        <title>Draft genome sequencing and assembly of Favolaschia claudopus CIRM-BRFM 2984 isolated from oak limbs.</title>
        <authorList>
            <person name="Navarro D."/>
            <person name="Drula E."/>
            <person name="Chaduli D."/>
            <person name="Cazenave R."/>
            <person name="Ahrendt S."/>
            <person name="Wang J."/>
            <person name="Lipzen A."/>
            <person name="Daum C."/>
            <person name="Barry K."/>
            <person name="Grigoriev I.V."/>
            <person name="Favel A."/>
            <person name="Rosso M.N."/>
            <person name="Martin F."/>
        </authorList>
    </citation>
    <scope>NUCLEOTIDE SEQUENCE [LARGE SCALE GENOMIC DNA]</scope>
    <source>
        <strain evidence="4 5">CIRM-BRFM 2984</strain>
    </source>
</reference>
<comment type="caution">
    <text evidence="4">The sequence shown here is derived from an EMBL/GenBank/DDBJ whole genome shotgun (WGS) entry which is preliminary data.</text>
</comment>
<dbReference type="Pfam" id="PF00271">
    <property type="entry name" value="Helicase_C"/>
    <property type="match status" value="1"/>
</dbReference>
<keyword evidence="4" id="KW-0378">Hydrolase</keyword>
<dbReference type="InterPro" id="IPR003034">
    <property type="entry name" value="SAP_dom"/>
</dbReference>
<dbReference type="SUPFAM" id="SSF52540">
    <property type="entry name" value="P-loop containing nucleoside triphosphate hydrolases"/>
    <property type="match status" value="1"/>
</dbReference>
<evidence type="ECO:0000313" key="4">
    <source>
        <dbReference type="EMBL" id="KAK7021544.1"/>
    </source>
</evidence>
<dbReference type="InterPro" id="IPR027417">
    <property type="entry name" value="P-loop_NTPase"/>
</dbReference>
<proteinExistence type="predicted"/>
<gene>
    <name evidence="4" type="ORF">R3P38DRAFT_2533728</name>
    <name evidence="3" type="ORF">R3P38DRAFT_3336831</name>
</gene>
<dbReference type="SMART" id="SM00513">
    <property type="entry name" value="SAP"/>
    <property type="match status" value="1"/>
</dbReference>
<protein>
    <submittedName>
        <fullName evidence="4">P-loop containing nucleoside triphosphate hydrolase protein</fullName>
    </submittedName>
</protein>
<dbReference type="InterPro" id="IPR001650">
    <property type="entry name" value="Helicase_C-like"/>
</dbReference>
<dbReference type="Gene3D" id="3.40.50.300">
    <property type="entry name" value="P-loop containing nucleotide triphosphate hydrolases"/>
    <property type="match status" value="1"/>
</dbReference>
<name>A0AAW0B7C3_9AGAR</name>
<dbReference type="Proteomes" id="UP001362999">
    <property type="component" value="Unassembled WGS sequence"/>
</dbReference>
<accession>A0AAW0B7C3</accession>
<feature type="domain" description="SAP" evidence="1">
    <location>
        <begin position="289"/>
        <end position="323"/>
    </location>
</feature>
<dbReference type="GO" id="GO:0016787">
    <property type="term" value="F:hydrolase activity"/>
    <property type="evidence" value="ECO:0007669"/>
    <property type="project" value="UniProtKB-KW"/>
</dbReference>
<dbReference type="PROSITE" id="PS51194">
    <property type="entry name" value="HELICASE_CTER"/>
    <property type="match status" value="1"/>
</dbReference>
<dbReference type="EMBL" id="JAWWNJ010000219">
    <property type="protein sequence ID" value="KAK6969564.1"/>
    <property type="molecule type" value="Genomic_DNA"/>
</dbReference>
<organism evidence="4 5">
    <name type="scientific">Favolaschia claudopus</name>
    <dbReference type="NCBI Taxonomy" id="2862362"/>
    <lineage>
        <taxon>Eukaryota</taxon>
        <taxon>Fungi</taxon>
        <taxon>Dikarya</taxon>
        <taxon>Basidiomycota</taxon>
        <taxon>Agaricomycotina</taxon>
        <taxon>Agaricomycetes</taxon>
        <taxon>Agaricomycetidae</taxon>
        <taxon>Agaricales</taxon>
        <taxon>Marasmiineae</taxon>
        <taxon>Mycenaceae</taxon>
        <taxon>Favolaschia</taxon>
    </lineage>
</organism>
<dbReference type="AlphaFoldDB" id="A0AAW0B7C3"/>
<evidence type="ECO:0000259" key="2">
    <source>
        <dbReference type="PROSITE" id="PS51194"/>
    </source>
</evidence>
<feature type="domain" description="Helicase C-terminal" evidence="2">
    <location>
        <begin position="1"/>
        <end position="109"/>
    </location>
</feature>
<evidence type="ECO:0000313" key="3">
    <source>
        <dbReference type="EMBL" id="KAK6969564.1"/>
    </source>
</evidence>
<evidence type="ECO:0000313" key="5">
    <source>
        <dbReference type="Proteomes" id="UP001362999"/>
    </source>
</evidence>